<protein>
    <submittedName>
        <fullName evidence="1">Uncharacterized protein</fullName>
    </submittedName>
</protein>
<proteinExistence type="predicted"/>
<name>A0A0G1NDC9_9BACT</name>
<gene>
    <name evidence="1" type="ORF">UW79_C0010G0021</name>
</gene>
<reference evidence="1 2" key="1">
    <citation type="journal article" date="2015" name="Nature">
        <title>rRNA introns, odd ribosomes, and small enigmatic genomes across a large radiation of phyla.</title>
        <authorList>
            <person name="Brown C.T."/>
            <person name="Hug L.A."/>
            <person name="Thomas B.C."/>
            <person name="Sharon I."/>
            <person name="Castelle C.J."/>
            <person name="Singh A."/>
            <person name="Wilkins M.J."/>
            <person name="Williams K.H."/>
            <person name="Banfield J.F."/>
        </authorList>
    </citation>
    <scope>NUCLEOTIDE SEQUENCE [LARGE SCALE GENOMIC DNA]</scope>
</reference>
<accession>A0A0G1NDC9</accession>
<dbReference type="EMBL" id="LCJR01000010">
    <property type="protein sequence ID" value="KKT82184.1"/>
    <property type="molecule type" value="Genomic_DNA"/>
</dbReference>
<sequence length="93" mass="10319">MNIAKCPTCDKWISNIHYESHNPSAVSGYRGSASFTAVAYPCGHAIGAVPETWEARLDEIDRLNREMLEKLESISKEITKIANLLQGVKNKTV</sequence>
<comment type="caution">
    <text evidence="1">The sequence shown here is derived from an EMBL/GenBank/DDBJ whole genome shotgun (WGS) entry which is preliminary data.</text>
</comment>
<dbReference type="Proteomes" id="UP000034032">
    <property type="component" value="Unassembled WGS sequence"/>
</dbReference>
<organism evidence="1 2">
    <name type="scientific">Candidatus Yanofskybacteria bacterium GW2011_GWA2_44_9</name>
    <dbReference type="NCBI Taxonomy" id="1619025"/>
    <lineage>
        <taxon>Bacteria</taxon>
        <taxon>Candidatus Yanofskyibacteriota</taxon>
    </lineage>
</organism>
<evidence type="ECO:0000313" key="2">
    <source>
        <dbReference type="Proteomes" id="UP000034032"/>
    </source>
</evidence>
<evidence type="ECO:0000313" key="1">
    <source>
        <dbReference type="EMBL" id="KKT82184.1"/>
    </source>
</evidence>
<dbReference type="AlphaFoldDB" id="A0A0G1NDC9"/>